<dbReference type="GO" id="GO:0006302">
    <property type="term" value="P:double-strand break repair"/>
    <property type="evidence" value="ECO:0007669"/>
    <property type="project" value="InterPro"/>
</dbReference>
<evidence type="ECO:0000313" key="6">
    <source>
        <dbReference type="Proteomes" id="UP000184245"/>
    </source>
</evidence>
<dbReference type="RefSeq" id="WP_072852993.1">
    <property type="nucleotide sequence ID" value="NZ_FQVI01000016.1"/>
</dbReference>
<dbReference type="EMBL" id="FQVI01000016">
    <property type="protein sequence ID" value="SHF20885.1"/>
    <property type="molecule type" value="Genomic_DNA"/>
</dbReference>
<dbReference type="PANTHER" id="PTHR32114:SF2">
    <property type="entry name" value="ABC TRANSPORTER ABCH.3"/>
    <property type="match status" value="1"/>
</dbReference>
<proteinExistence type="inferred from homology"/>
<evidence type="ECO:0000256" key="4">
    <source>
        <dbReference type="SAM" id="Coils"/>
    </source>
</evidence>
<comment type="subunit">
    <text evidence="2">Heterodimer of SbcC and SbcD.</text>
</comment>
<sequence>MKPTELMMQAFGPYADPVTIDFTPFYRQGLFLISGDTGAGKTTIFDGIMYALYDETSGSSRKAENLRSDYADSKTLTRVRLKFLHKDKEYEAERYFSETRRAEAVLTLPDGSVITGKKNVNQAVVDLLGLDYRQFKQVSMIAQGEFLDLLFARSDVRGEVFRKVFCTEYYKTVSDLLKSMAAHARDEERYRQERRKQVLEGLPASLRELPEGELLRGLEEILEKNRKKDQRLKKEEGMLEQRREQLLREYERIKLENQELKRLGELRERLESKKEEAVPMKALEKRRRDGQKAVTYVKPLLEQHEQRIAELEGLQSLYGEFRERKKELEKEKRNWERLEELRERQEKEMHLLEDMEQQLDFWNEKEKEARAVIKLEEDQAGLKEALEQRIDEVNKISVQYENYRADFLKSQAGILSRTLQDKSPCPVCGSLEHPAPAPLLHKDVNEETLRKLEAKKDALQKKMQETLHRCALNQKEWEMRKGQLEQVQGLGRKKDGRTMLSWIQKRLEEQQDRIMKQKSRIRSDIPESREIKNHLEETTNEYHLCLGRLAEQEKKLPQAKEAVKSSRQMYMNQIKKQGFGSEKMAREAFCTQEELGEMENAVRRYQQEIQELQVQIRSLGKRLRGRIYREEDYYQKSLGDMDSQRKTISRERKQIYNEIRQLLQLEKQLERLAKESRGSEEYRISLQTLSDTANGTLNGKPKLSLERYVQSAYFRMIVAEANIRLEAMTNGRYELLVREETSNRQSQIGLDLDVYDYNTGKVRTVKTLSGGEAFKAALALALGVSAVIQSFAGGVWVETIFIDEGFGSLDQESLEQSIATLATLADGNRLVGIISHVNELKERIDNQIQVCKGKKGSRIQ</sequence>
<keyword evidence="5" id="KW-0540">Nuclease</keyword>
<reference evidence="5 6" key="1">
    <citation type="submission" date="2016-11" db="EMBL/GenBank/DDBJ databases">
        <authorList>
            <person name="Jaros S."/>
            <person name="Januszkiewicz K."/>
            <person name="Wedrychowicz H."/>
        </authorList>
    </citation>
    <scope>NUCLEOTIDE SEQUENCE [LARGE SCALE GENOMIC DNA]</scope>
    <source>
        <strain evidence="5 6">DSM 17459</strain>
    </source>
</reference>
<evidence type="ECO:0000313" key="5">
    <source>
        <dbReference type="EMBL" id="SHF20885.1"/>
    </source>
</evidence>
<name>A0A1M4ZSH8_9CLOT</name>
<dbReference type="SUPFAM" id="SSF52540">
    <property type="entry name" value="P-loop containing nucleoside triphosphate hydrolases"/>
    <property type="match status" value="1"/>
</dbReference>
<dbReference type="Proteomes" id="UP000184245">
    <property type="component" value="Unassembled WGS sequence"/>
</dbReference>
<comment type="similarity">
    <text evidence="1">Belongs to the SMC family. SbcC subfamily.</text>
</comment>
<feature type="coiled-coil region" evidence="4">
    <location>
        <begin position="595"/>
        <end position="622"/>
    </location>
</feature>
<accession>A0A1M4ZSH8</accession>
<dbReference type="STRING" id="1122155.SAMN02745158_02893"/>
<feature type="coiled-coil region" evidence="4">
    <location>
        <begin position="215"/>
        <end position="276"/>
    </location>
</feature>
<keyword evidence="5" id="KW-0269">Exonuclease</keyword>
<feature type="coiled-coil region" evidence="4">
    <location>
        <begin position="442"/>
        <end position="469"/>
    </location>
</feature>
<feature type="coiled-coil region" evidence="4">
    <location>
        <begin position="311"/>
        <end position="372"/>
    </location>
</feature>
<dbReference type="GO" id="GO:0016887">
    <property type="term" value="F:ATP hydrolysis activity"/>
    <property type="evidence" value="ECO:0007669"/>
    <property type="project" value="InterPro"/>
</dbReference>
<dbReference type="GO" id="GO:0004527">
    <property type="term" value="F:exonuclease activity"/>
    <property type="evidence" value="ECO:0007669"/>
    <property type="project" value="UniProtKB-KW"/>
</dbReference>
<dbReference type="InterPro" id="IPR027417">
    <property type="entry name" value="P-loop_NTPase"/>
</dbReference>
<keyword evidence="4" id="KW-0175">Coiled coil</keyword>
<dbReference type="Gene3D" id="3.40.50.300">
    <property type="entry name" value="P-loop containing nucleotide triphosphate hydrolases"/>
    <property type="match status" value="2"/>
</dbReference>
<keyword evidence="5" id="KW-0378">Hydrolase</keyword>
<keyword evidence="6" id="KW-1185">Reference proteome</keyword>
<feature type="coiled-coil region" evidence="4">
    <location>
        <begin position="652"/>
        <end position="682"/>
    </location>
</feature>
<dbReference type="AlphaFoldDB" id="A0A1M4ZSH8"/>
<dbReference type="PANTHER" id="PTHR32114">
    <property type="entry name" value="ABC TRANSPORTER ABCH.3"/>
    <property type="match status" value="1"/>
</dbReference>
<organism evidence="5 6">
    <name type="scientific">Lactonifactor longoviformis DSM 17459</name>
    <dbReference type="NCBI Taxonomy" id="1122155"/>
    <lineage>
        <taxon>Bacteria</taxon>
        <taxon>Bacillati</taxon>
        <taxon>Bacillota</taxon>
        <taxon>Clostridia</taxon>
        <taxon>Eubacteriales</taxon>
        <taxon>Clostridiaceae</taxon>
        <taxon>Lactonifactor</taxon>
    </lineage>
</organism>
<protein>
    <recommendedName>
        <fullName evidence="3">Nuclease SbcCD subunit C</fullName>
    </recommendedName>
</protein>
<dbReference type="OrthoDB" id="9795626at2"/>
<dbReference type="Pfam" id="PF13558">
    <property type="entry name" value="SbcC_Walker_B"/>
    <property type="match status" value="1"/>
</dbReference>
<gene>
    <name evidence="5" type="ORF">SAMN02745158_02893</name>
</gene>
<evidence type="ECO:0000256" key="1">
    <source>
        <dbReference type="ARBA" id="ARBA00006930"/>
    </source>
</evidence>
<evidence type="ECO:0000256" key="3">
    <source>
        <dbReference type="ARBA" id="ARBA00013368"/>
    </source>
</evidence>
<evidence type="ECO:0000256" key="2">
    <source>
        <dbReference type="ARBA" id="ARBA00011322"/>
    </source>
</evidence>